<dbReference type="Gene3D" id="3.90.1200.10">
    <property type="match status" value="1"/>
</dbReference>
<accession>A0A916T157</accession>
<dbReference type="Gene3D" id="3.30.200.20">
    <property type="entry name" value="Phosphorylase Kinase, domain 1"/>
    <property type="match status" value="1"/>
</dbReference>
<evidence type="ECO:0000256" key="1">
    <source>
        <dbReference type="SAM" id="MobiDB-lite"/>
    </source>
</evidence>
<dbReference type="InterPro" id="IPR041726">
    <property type="entry name" value="ACAD10_11_N"/>
</dbReference>
<name>A0A916T157_9ACTN</name>
<dbReference type="Proteomes" id="UP000621454">
    <property type="component" value="Unassembled WGS sequence"/>
</dbReference>
<dbReference type="Pfam" id="PF01636">
    <property type="entry name" value="APH"/>
    <property type="match status" value="1"/>
</dbReference>
<sequence>MNPSQTGHAGLETIAEVDPDALLGWLDEIGIHPTGTVSAARVGTGQSNLTYLLSDEDGRRWVLRRPPLGHLLASAHDVAREAKILNALADTDVPVPKVYGVCTDENVSPVPLVVMEHVDAVVLDNLPAAEAIDIDTRRHITESMVDTLAKIHAVDIDEVGLSDLASHSPYAQRQLKRWGTQWEKSKTRELPALDALTRRLAASIPEQHETRLVHGDFHIRNVMIDPETGDVRAALDWELATLGDPLADIGSTLAYWPSSDEPARSAAPVELLDGFPSRDEIGAAYIARTGRDPKALEYWHALGLWKVAIICEGVVRRAMDNPSNRAAAGVPTVQMVDMLIEKATEVADRAGLAEPDSSAPGSDIAPGVRPVS</sequence>
<evidence type="ECO:0000259" key="2">
    <source>
        <dbReference type="Pfam" id="PF01636"/>
    </source>
</evidence>
<dbReference type="AlphaFoldDB" id="A0A916T157"/>
<reference evidence="3" key="1">
    <citation type="journal article" date="2014" name="Int. J. Syst. Evol. Microbiol.">
        <title>Complete genome sequence of Corynebacterium casei LMG S-19264T (=DSM 44701T), isolated from a smear-ripened cheese.</title>
        <authorList>
            <consortium name="US DOE Joint Genome Institute (JGI-PGF)"/>
            <person name="Walter F."/>
            <person name="Albersmeier A."/>
            <person name="Kalinowski J."/>
            <person name="Ruckert C."/>
        </authorList>
    </citation>
    <scope>NUCLEOTIDE SEQUENCE</scope>
    <source>
        <strain evidence="3">CGMCC 1.12827</strain>
    </source>
</reference>
<dbReference type="RefSeq" id="WP_188585890.1">
    <property type="nucleotide sequence ID" value="NZ_BMGC01000007.1"/>
</dbReference>
<comment type="caution">
    <text evidence="3">The sequence shown here is derived from an EMBL/GenBank/DDBJ whole genome shotgun (WGS) entry which is preliminary data.</text>
</comment>
<dbReference type="InterPro" id="IPR002575">
    <property type="entry name" value="Aminoglycoside_PTrfase"/>
</dbReference>
<feature type="domain" description="Aminoglycoside phosphotransferase" evidence="2">
    <location>
        <begin position="41"/>
        <end position="263"/>
    </location>
</feature>
<proteinExistence type="predicted"/>
<gene>
    <name evidence="3" type="ORF">GCM10011489_14060</name>
</gene>
<evidence type="ECO:0000313" key="3">
    <source>
        <dbReference type="EMBL" id="GGB27108.1"/>
    </source>
</evidence>
<protein>
    <submittedName>
        <fullName evidence="3">Acyl-CoA dehydrogenase</fullName>
    </submittedName>
</protein>
<dbReference type="CDD" id="cd05154">
    <property type="entry name" value="ACAD10_11_N-like"/>
    <property type="match status" value="1"/>
</dbReference>
<dbReference type="SUPFAM" id="SSF56112">
    <property type="entry name" value="Protein kinase-like (PK-like)"/>
    <property type="match status" value="1"/>
</dbReference>
<reference evidence="3" key="2">
    <citation type="submission" date="2020-09" db="EMBL/GenBank/DDBJ databases">
        <authorList>
            <person name="Sun Q."/>
            <person name="Zhou Y."/>
        </authorList>
    </citation>
    <scope>NUCLEOTIDE SEQUENCE</scope>
    <source>
        <strain evidence="3">CGMCC 1.12827</strain>
    </source>
</reference>
<dbReference type="PANTHER" id="PTHR47829">
    <property type="entry name" value="HYDROLASE, PUTATIVE (AFU_ORTHOLOGUE AFUA_1G12880)-RELATED"/>
    <property type="match status" value="1"/>
</dbReference>
<feature type="region of interest" description="Disordered" evidence="1">
    <location>
        <begin position="350"/>
        <end position="372"/>
    </location>
</feature>
<keyword evidence="4" id="KW-1185">Reference proteome</keyword>
<organism evidence="3 4">
    <name type="scientific">Gordonia jinhuaensis</name>
    <dbReference type="NCBI Taxonomy" id="1517702"/>
    <lineage>
        <taxon>Bacteria</taxon>
        <taxon>Bacillati</taxon>
        <taxon>Actinomycetota</taxon>
        <taxon>Actinomycetes</taxon>
        <taxon>Mycobacteriales</taxon>
        <taxon>Gordoniaceae</taxon>
        <taxon>Gordonia</taxon>
    </lineage>
</organism>
<dbReference type="PANTHER" id="PTHR47829:SF1">
    <property type="entry name" value="HAD FAMILY PHOSPHATASE"/>
    <property type="match status" value="1"/>
</dbReference>
<dbReference type="InterPro" id="IPR052898">
    <property type="entry name" value="ACAD10-like"/>
</dbReference>
<dbReference type="EMBL" id="BMGC01000007">
    <property type="protein sequence ID" value="GGB27108.1"/>
    <property type="molecule type" value="Genomic_DNA"/>
</dbReference>
<evidence type="ECO:0000313" key="4">
    <source>
        <dbReference type="Proteomes" id="UP000621454"/>
    </source>
</evidence>
<dbReference type="InterPro" id="IPR011009">
    <property type="entry name" value="Kinase-like_dom_sf"/>
</dbReference>